<dbReference type="Gene3D" id="1.20.1720.10">
    <property type="entry name" value="Multidrug resistance protein D"/>
    <property type="match status" value="1"/>
</dbReference>
<keyword evidence="3" id="KW-1003">Cell membrane</keyword>
<evidence type="ECO:0000313" key="11">
    <source>
        <dbReference type="Proteomes" id="UP000181951"/>
    </source>
</evidence>
<dbReference type="AlphaFoldDB" id="A0A1H8KCU5"/>
<keyword evidence="11" id="KW-1185">Reference proteome</keyword>
<comment type="subcellular location">
    <subcellularLocation>
        <location evidence="1">Cell membrane</location>
        <topology evidence="1">Multi-pass membrane protein</topology>
    </subcellularLocation>
</comment>
<evidence type="ECO:0000313" key="10">
    <source>
        <dbReference type="EMBL" id="SEN90238.1"/>
    </source>
</evidence>
<evidence type="ECO:0000256" key="8">
    <source>
        <dbReference type="SAM" id="Phobius"/>
    </source>
</evidence>
<protein>
    <submittedName>
        <fullName evidence="10">Drug resistance transporter, EmrB/QacA subfamily</fullName>
    </submittedName>
</protein>
<dbReference type="InterPro" id="IPR020846">
    <property type="entry name" value="MFS_dom"/>
</dbReference>
<name>A0A1H8KCU5_9ACTN</name>
<feature type="transmembrane region" description="Helical" evidence="8">
    <location>
        <begin position="27"/>
        <end position="50"/>
    </location>
</feature>
<keyword evidence="7" id="KW-0046">Antibiotic resistance</keyword>
<proteinExistence type="predicted"/>
<feature type="transmembrane region" description="Helical" evidence="8">
    <location>
        <begin position="372"/>
        <end position="396"/>
    </location>
</feature>
<dbReference type="GO" id="GO:0005886">
    <property type="term" value="C:plasma membrane"/>
    <property type="evidence" value="ECO:0007669"/>
    <property type="project" value="UniProtKB-SubCell"/>
</dbReference>
<reference evidence="10 11" key="1">
    <citation type="submission" date="2016-10" db="EMBL/GenBank/DDBJ databases">
        <authorList>
            <person name="de Groot N.N."/>
        </authorList>
    </citation>
    <scope>NUCLEOTIDE SEQUENCE [LARGE SCALE GENOMIC DNA]</scope>
    <source>
        <strain evidence="10 11">CGMCC 4.2026</strain>
    </source>
</reference>
<dbReference type="PANTHER" id="PTHR42718:SF46">
    <property type="entry name" value="BLR6921 PROTEIN"/>
    <property type="match status" value="1"/>
</dbReference>
<feature type="transmembrane region" description="Helical" evidence="8">
    <location>
        <begin position="154"/>
        <end position="175"/>
    </location>
</feature>
<dbReference type="GO" id="GO:0022857">
    <property type="term" value="F:transmembrane transporter activity"/>
    <property type="evidence" value="ECO:0007669"/>
    <property type="project" value="InterPro"/>
</dbReference>
<feature type="transmembrane region" description="Helical" evidence="8">
    <location>
        <begin position="181"/>
        <end position="202"/>
    </location>
</feature>
<feature type="transmembrane region" description="Helical" evidence="8">
    <location>
        <begin position="453"/>
        <end position="475"/>
    </location>
</feature>
<evidence type="ECO:0000256" key="7">
    <source>
        <dbReference type="ARBA" id="ARBA00023251"/>
    </source>
</evidence>
<evidence type="ECO:0000256" key="1">
    <source>
        <dbReference type="ARBA" id="ARBA00004651"/>
    </source>
</evidence>
<dbReference type="CDD" id="cd17321">
    <property type="entry name" value="MFS_MMR_MDR_like"/>
    <property type="match status" value="1"/>
</dbReference>
<feature type="domain" description="Major facilitator superfamily (MFS) profile" evidence="9">
    <location>
        <begin position="28"/>
        <end position="480"/>
    </location>
</feature>
<dbReference type="InterPro" id="IPR011701">
    <property type="entry name" value="MFS"/>
</dbReference>
<evidence type="ECO:0000259" key="9">
    <source>
        <dbReference type="PROSITE" id="PS50850"/>
    </source>
</evidence>
<keyword evidence="4 8" id="KW-0812">Transmembrane</keyword>
<feature type="transmembrane region" description="Helical" evidence="8">
    <location>
        <begin position="284"/>
        <end position="307"/>
    </location>
</feature>
<dbReference type="Pfam" id="PF07690">
    <property type="entry name" value="MFS_1"/>
    <property type="match status" value="1"/>
</dbReference>
<dbReference type="STRING" id="310780.SAMN05216267_1012108"/>
<evidence type="ECO:0000256" key="2">
    <source>
        <dbReference type="ARBA" id="ARBA00022448"/>
    </source>
</evidence>
<dbReference type="Gene3D" id="1.20.1250.20">
    <property type="entry name" value="MFS general substrate transporter like domains"/>
    <property type="match status" value="1"/>
</dbReference>
<feature type="transmembrane region" description="Helical" evidence="8">
    <location>
        <begin position="348"/>
        <end position="366"/>
    </location>
</feature>
<evidence type="ECO:0000256" key="6">
    <source>
        <dbReference type="ARBA" id="ARBA00023136"/>
    </source>
</evidence>
<dbReference type="GO" id="GO:0046677">
    <property type="term" value="P:response to antibiotic"/>
    <property type="evidence" value="ECO:0007669"/>
    <property type="project" value="UniProtKB-KW"/>
</dbReference>
<feature type="transmembrane region" description="Helical" evidence="8">
    <location>
        <begin position="408"/>
        <end position="433"/>
    </location>
</feature>
<evidence type="ECO:0000256" key="4">
    <source>
        <dbReference type="ARBA" id="ARBA00022692"/>
    </source>
</evidence>
<dbReference type="RefSeq" id="WP_075016899.1">
    <property type="nucleotide sequence ID" value="NZ_FODD01000012.1"/>
</dbReference>
<sequence length="489" mass="50929">MSTTVDQSQGPAQVADSPHRMTSRQRLVLILLLGSQFMLAADFSILNVALPDIGTGLHFSLGSLQWVTTAFSLAAAGFTLLFGRVADLFGRRRLFLTGIAMLTVASLVGGLAATPAMLVTGRVFQGLATAIVTPAALSLLTTTFPEGPLRAKALGLNGAMLSAGFITGAVLGGVLTDLLSWRWTFFINVPVGAAVFFIGLSVIKESRVRRSARLDLPGAVTVSVGLLALVYGISTAQQKGWTSARTLLPMLAGAILLVVFWLIELRADEPLVSVRVVQRRTVRWGNLGGIVTFTMASSLTFLMTLYLQRVLGYSPLVTGLTFGLLGAAAFAGGTFAPRLIGRVSGPGGLMTGLVIQASASFLLVFVGDGKSWITLVLVGTAISGYGHITAVVSFMVTATSGLPDEEQGLATGLATLTQLVGLTLGVPLLSTIATAKASRPHPGHSDAWAVLSGVRTATLVNGSVLIVGALVLALFHLLPRARRTAALEA</sequence>
<keyword evidence="2" id="KW-0813">Transport</keyword>
<dbReference type="Proteomes" id="UP000181951">
    <property type="component" value="Unassembled WGS sequence"/>
</dbReference>
<keyword evidence="5 8" id="KW-1133">Transmembrane helix</keyword>
<dbReference type="PRINTS" id="PR01036">
    <property type="entry name" value="TCRTETB"/>
</dbReference>
<dbReference type="PANTHER" id="PTHR42718">
    <property type="entry name" value="MAJOR FACILITATOR SUPERFAMILY MULTIDRUG TRANSPORTER MFSC"/>
    <property type="match status" value="1"/>
</dbReference>
<gene>
    <name evidence="10" type="ORF">SAMN05216267_1012108</name>
</gene>
<feature type="transmembrane region" description="Helical" evidence="8">
    <location>
        <begin position="246"/>
        <end position="263"/>
    </location>
</feature>
<dbReference type="SUPFAM" id="SSF103473">
    <property type="entry name" value="MFS general substrate transporter"/>
    <property type="match status" value="1"/>
</dbReference>
<feature type="transmembrane region" description="Helical" evidence="8">
    <location>
        <begin position="123"/>
        <end position="142"/>
    </location>
</feature>
<dbReference type="EMBL" id="FODD01000012">
    <property type="protein sequence ID" value="SEN90238.1"/>
    <property type="molecule type" value="Genomic_DNA"/>
</dbReference>
<evidence type="ECO:0000256" key="5">
    <source>
        <dbReference type="ARBA" id="ARBA00022989"/>
    </source>
</evidence>
<feature type="transmembrane region" description="Helical" evidence="8">
    <location>
        <begin position="94"/>
        <end position="117"/>
    </location>
</feature>
<dbReference type="InterPro" id="IPR036259">
    <property type="entry name" value="MFS_trans_sf"/>
</dbReference>
<feature type="transmembrane region" description="Helical" evidence="8">
    <location>
        <begin position="62"/>
        <end position="82"/>
    </location>
</feature>
<keyword evidence="6 8" id="KW-0472">Membrane</keyword>
<feature type="transmembrane region" description="Helical" evidence="8">
    <location>
        <begin position="214"/>
        <end position="234"/>
    </location>
</feature>
<dbReference type="PROSITE" id="PS50850">
    <property type="entry name" value="MFS"/>
    <property type="match status" value="1"/>
</dbReference>
<organism evidence="10 11">
    <name type="scientific">Actinacidiphila rubida</name>
    <dbReference type="NCBI Taxonomy" id="310780"/>
    <lineage>
        <taxon>Bacteria</taxon>
        <taxon>Bacillati</taxon>
        <taxon>Actinomycetota</taxon>
        <taxon>Actinomycetes</taxon>
        <taxon>Kitasatosporales</taxon>
        <taxon>Streptomycetaceae</taxon>
        <taxon>Actinacidiphila</taxon>
    </lineage>
</organism>
<feature type="transmembrane region" description="Helical" evidence="8">
    <location>
        <begin position="313"/>
        <end position="336"/>
    </location>
</feature>
<evidence type="ECO:0000256" key="3">
    <source>
        <dbReference type="ARBA" id="ARBA00022475"/>
    </source>
</evidence>
<accession>A0A1H8KCU5</accession>